<comment type="caution">
    <text evidence="1">The sequence shown here is derived from an EMBL/GenBank/DDBJ whole genome shotgun (WGS) entry which is preliminary data.</text>
</comment>
<evidence type="ECO:0000313" key="1">
    <source>
        <dbReference type="EMBL" id="MCH94309.1"/>
    </source>
</evidence>
<gene>
    <name evidence="1" type="ORF">A2U01_0015267</name>
</gene>
<name>A0A392N569_9FABA</name>
<dbReference type="Proteomes" id="UP000265520">
    <property type="component" value="Unassembled WGS sequence"/>
</dbReference>
<feature type="non-terminal residue" evidence="1">
    <location>
        <position position="1"/>
    </location>
</feature>
<organism evidence="1 2">
    <name type="scientific">Trifolium medium</name>
    <dbReference type="NCBI Taxonomy" id="97028"/>
    <lineage>
        <taxon>Eukaryota</taxon>
        <taxon>Viridiplantae</taxon>
        <taxon>Streptophyta</taxon>
        <taxon>Embryophyta</taxon>
        <taxon>Tracheophyta</taxon>
        <taxon>Spermatophyta</taxon>
        <taxon>Magnoliopsida</taxon>
        <taxon>eudicotyledons</taxon>
        <taxon>Gunneridae</taxon>
        <taxon>Pentapetalae</taxon>
        <taxon>rosids</taxon>
        <taxon>fabids</taxon>
        <taxon>Fabales</taxon>
        <taxon>Fabaceae</taxon>
        <taxon>Papilionoideae</taxon>
        <taxon>50 kb inversion clade</taxon>
        <taxon>NPAAA clade</taxon>
        <taxon>Hologalegina</taxon>
        <taxon>IRL clade</taxon>
        <taxon>Trifolieae</taxon>
        <taxon>Trifolium</taxon>
    </lineage>
</organism>
<protein>
    <submittedName>
        <fullName evidence="1">Uncharacterized protein</fullName>
    </submittedName>
</protein>
<dbReference type="AlphaFoldDB" id="A0A392N569"/>
<keyword evidence="2" id="KW-1185">Reference proteome</keyword>
<evidence type="ECO:0000313" key="2">
    <source>
        <dbReference type="Proteomes" id="UP000265520"/>
    </source>
</evidence>
<reference evidence="1 2" key="1">
    <citation type="journal article" date="2018" name="Front. Plant Sci.">
        <title>Red Clover (Trifolium pratense) and Zigzag Clover (T. medium) - A Picture of Genomic Similarities and Differences.</title>
        <authorList>
            <person name="Dluhosova J."/>
            <person name="Istvanek J."/>
            <person name="Nedelnik J."/>
            <person name="Repkova J."/>
        </authorList>
    </citation>
    <scope>NUCLEOTIDE SEQUENCE [LARGE SCALE GENOMIC DNA]</scope>
    <source>
        <strain evidence="2">cv. 10/8</strain>
        <tissue evidence="1">Leaf</tissue>
    </source>
</reference>
<sequence>IHIDVTLVDLKHQLSQLNDRLNCGDARRVTDVEYRRLSVCSDGTVWFTDMKLQKDGDVRTMFSIFSQYNTKGPIELDATLVRSVQYIC</sequence>
<proteinExistence type="predicted"/>
<dbReference type="EMBL" id="LXQA010027018">
    <property type="protein sequence ID" value="MCH94309.1"/>
    <property type="molecule type" value="Genomic_DNA"/>
</dbReference>
<accession>A0A392N569</accession>